<evidence type="ECO:0000256" key="3">
    <source>
        <dbReference type="ARBA" id="ARBA00022737"/>
    </source>
</evidence>
<feature type="compositionally biased region" description="Polar residues" evidence="7">
    <location>
        <begin position="349"/>
        <end position="365"/>
    </location>
</feature>
<feature type="coiled-coil region" evidence="6">
    <location>
        <begin position="455"/>
        <end position="541"/>
    </location>
</feature>
<feature type="region of interest" description="Disordered" evidence="7">
    <location>
        <begin position="1189"/>
        <end position="1215"/>
    </location>
</feature>
<feature type="repeat" description="WD" evidence="5">
    <location>
        <begin position="191"/>
        <end position="232"/>
    </location>
</feature>
<dbReference type="GO" id="GO:0007165">
    <property type="term" value="P:signal transduction"/>
    <property type="evidence" value="ECO:0007669"/>
    <property type="project" value="UniProtKB-KW"/>
</dbReference>
<protein>
    <submittedName>
        <fullName evidence="8">Uncharacterized protein</fullName>
    </submittedName>
</protein>
<dbReference type="CDD" id="cd00200">
    <property type="entry name" value="WD40"/>
    <property type="match status" value="1"/>
</dbReference>
<feature type="region of interest" description="Disordered" evidence="7">
    <location>
        <begin position="338"/>
        <end position="455"/>
    </location>
</feature>
<keyword evidence="6" id="KW-0175">Coiled coil</keyword>
<dbReference type="PROSITE" id="PS50294">
    <property type="entry name" value="WD_REPEATS_REGION"/>
    <property type="match status" value="3"/>
</dbReference>
<dbReference type="Proteomes" id="UP000006352">
    <property type="component" value="Unassembled WGS sequence"/>
</dbReference>
<proteinExistence type="inferred from homology"/>
<evidence type="ECO:0000256" key="6">
    <source>
        <dbReference type="SAM" id="Coils"/>
    </source>
</evidence>
<dbReference type="InterPro" id="IPR001632">
    <property type="entry name" value="WD40_G-protein_beta-like"/>
</dbReference>
<feature type="coiled-coil region" evidence="6">
    <location>
        <begin position="827"/>
        <end position="924"/>
    </location>
</feature>
<dbReference type="Gene3D" id="1.10.287.1490">
    <property type="match status" value="1"/>
</dbReference>
<dbReference type="PROSITE" id="PS50082">
    <property type="entry name" value="WD_REPEATS_2"/>
    <property type="match status" value="5"/>
</dbReference>
<dbReference type="Pfam" id="PF25391">
    <property type="entry name" value="WD40_Gbeta"/>
    <property type="match status" value="1"/>
</dbReference>
<evidence type="ECO:0000256" key="7">
    <source>
        <dbReference type="SAM" id="MobiDB-lite"/>
    </source>
</evidence>
<dbReference type="GeneID" id="24098679"/>
<feature type="coiled-coil region" evidence="6">
    <location>
        <begin position="615"/>
        <end position="749"/>
    </location>
</feature>
<evidence type="ECO:0000313" key="8">
    <source>
        <dbReference type="EMBL" id="CCM03768.1"/>
    </source>
</evidence>
<dbReference type="PRINTS" id="PR00319">
    <property type="entry name" value="GPROTEINB"/>
</dbReference>
<feature type="coiled-coil region" evidence="6">
    <location>
        <begin position="950"/>
        <end position="1040"/>
    </location>
</feature>
<sequence>MAAEVAALPRIVMRPRRTLRGHLAKIYAMHWATDRRHLVSASQDGKLIVWDAYTTNKVHAIPLRSSWVMTCAYSPSGNYVACGGLDNICSIYNLHSKEGNNVKGARELSAHSGYLSCCRFLNDRQIVTSSGDMTCMLWDIEAGVRVVEFSDHTGDVMSLSLGPNQNVFVSGACDASAKLWDIRSGKATQTFTGHESDINAVNFFPNGDAFATGSDDASCRLFDIRADRELNAFTHDNILCGITSVAFSISGRILFGGYDDWTCNAWDTLKGERVGVLTGHENRVSCLGVSADGMALCTGSWDSTLKYQVLKQSVKDIFPFSDRNMSEDDRAAKAARARAMLKKRQQQKVTGTGLSAASPTISSPLLSPARAFSPAPSEVVEERNGRDIGDLFSNRPQGERADGTWLSSLMRAESNQSRPSSPSLAAMSLPVPIPSASEGQSQSGPSASTPATNDRQELQDLVKEQQRTISTLESEKAFLSTAIETLKQAESKWQHADTVLQEEREKSRHATESLKRAEVVLEELNRKNEGHEATIASLKSEQAIFKRSVELLEVTQSKVQVAEEYLQAERNAAQALRGRIHELQEVEEGRSHHVEEQRQTISLLVSEKAALTLSLQHLQDVELRLQETEQQLQSEQERSEQLQASVSRLETENEDCSATIHELSASEKQLADRCREQERELQLLNGAMTDLRSQAEQAERRVRELEEQIESDDRAERLEAMLRNTQDRADELEFQLSKLQQAHSTLKADRDNLDGHVRQQAGAEEEWRHRHAQIEEQHTATQEELSIVKAERQTLLLDKMNLESQLKGNDSTVAELEHKLAGIATQLANGAKQLQHTQAELKSANKRAEEAERIQGELQTEGVGLMRSLDEMRPKIVELTDAKLELGEKVESLENAVHSRDAAIAKLGAAVDELRAEKEMVEGRWQAATAMLEKERKASLDNDTAMRETYNSLRTELEDSMVTVRALENEQTNHRQIIDRHVTEIDNLSSALQTHMDQLSLLRDELDESRRARDDAQVFLEQAQAEMGSLRAEVLSKDKEIENLRQTNSVPSTPASQSLDEEMVSALKQQHALEISAAQSQIRSLETVVFEADARAHSLQKQVAALEDQVVHLRSSSRASARSPVPRRPSVRPVDISDDLRRASFVSHRPSHLAATPTTPSAFDGLSLEAQHKRRVSLSMLKARMDSEVAASTGLTPRTPSRLGSPAQRTATLPSVPEPLSPVVLSPVHMRKPQFMDDAHIFWCHCCQGDLVIL</sequence>
<dbReference type="HOGENOM" id="CLU_265467_0_0_1"/>
<feature type="compositionally biased region" description="Low complexity" evidence="7">
    <location>
        <begin position="1114"/>
        <end position="1124"/>
    </location>
</feature>
<feature type="repeat" description="WD" evidence="5">
    <location>
        <begin position="108"/>
        <end position="148"/>
    </location>
</feature>
<dbReference type="OrthoDB" id="10255630at2759"/>
<evidence type="ECO:0000256" key="5">
    <source>
        <dbReference type="PROSITE-ProRule" id="PRU00221"/>
    </source>
</evidence>
<keyword evidence="4" id="KW-0807">Transducer</keyword>
<gene>
    <name evidence="8" type="ORF">FIBRA_05915</name>
</gene>
<dbReference type="RefSeq" id="XP_012183051.1">
    <property type="nucleotide sequence ID" value="XM_012327661.1"/>
</dbReference>
<dbReference type="STRING" id="599839.J4GAC3"/>
<evidence type="ECO:0000256" key="1">
    <source>
        <dbReference type="ARBA" id="ARBA00009768"/>
    </source>
</evidence>
<dbReference type="SUPFAM" id="SSF57997">
    <property type="entry name" value="Tropomyosin"/>
    <property type="match status" value="1"/>
</dbReference>
<keyword evidence="9" id="KW-1185">Reference proteome</keyword>
<dbReference type="PRINTS" id="PR00320">
    <property type="entry name" value="GPROTEINBRPT"/>
</dbReference>
<name>J4GAC3_9APHY</name>
<dbReference type="SMART" id="SM00320">
    <property type="entry name" value="WD40"/>
    <property type="match status" value="7"/>
</dbReference>
<dbReference type="EMBL" id="HE797128">
    <property type="protein sequence ID" value="CCM03768.1"/>
    <property type="molecule type" value="Genomic_DNA"/>
</dbReference>
<feature type="compositionally biased region" description="Polar residues" evidence="7">
    <location>
        <begin position="437"/>
        <end position="453"/>
    </location>
</feature>
<reference evidence="8 9" key="1">
    <citation type="journal article" date="2012" name="Appl. Environ. Microbiol.">
        <title>Short-read sequencing for genomic analysis of the brown rot fungus Fibroporia radiculosa.</title>
        <authorList>
            <person name="Tang J.D."/>
            <person name="Perkins A.D."/>
            <person name="Sonstegard T.S."/>
            <person name="Schroeder S.G."/>
            <person name="Burgess S.C."/>
            <person name="Diehl S.V."/>
        </authorList>
    </citation>
    <scope>NUCLEOTIDE SEQUENCE [LARGE SCALE GENOMIC DNA]</scope>
    <source>
        <strain evidence="8 9">TFFH 294</strain>
    </source>
</reference>
<dbReference type="PANTHER" id="PTHR19850">
    <property type="entry name" value="GUANINE NUCLEOTIDE-BINDING PROTEIN BETA G PROTEIN BETA"/>
    <property type="match status" value="1"/>
</dbReference>
<dbReference type="Gene3D" id="1.20.5.170">
    <property type="match status" value="1"/>
</dbReference>
<keyword evidence="2 5" id="KW-0853">WD repeat</keyword>
<feature type="region of interest" description="Disordered" evidence="7">
    <location>
        <begin position="1114"/>
        <end position="1133"/>
    </location>
</feature>
<keyword evidence="3" id="KW-0677">Repeat</keyword>
<comment type="similarity">
    <text evidence="1">Belongs to the WD repeat G protein beta family.</text>
</comment>
<feature type="repeat" description="WD" evidence="5">
    <location>
        <begin position="149"/>
        <end position="190"/>
    </location>
</feature>
<accession>J4GAC3</accession>
<feature type="compositionally biased region" description="Basic and acidic residues" evidence="7">
    <location>
        <begin position="380"/>
        <end position="389"/>
    </location>
</feature>
<evidence type="ECO:0000256" key="4">
    <source>
        <dbReference type="ARBA" id="ARBA00023224"/>
    </source>
</evidence>
<dbReference type="Gene3D" id="2.130.10.10">
    <property type="entry name" value="YVTN repeat-like/Quinoprotein amine dehydrogenase"/>
    <property type="match status" value="1"/>
</dbReference>
<evidence type="ECO:0000313" key="9">
    <source>
        <dbReference type="Proteomes" id="UP000006352"/>
    </source>
</evidence>
<feature type="repeat" description="WD" evidence="5">
    <location>
        <begin position="277"/>
        <end position="306"/>
    </location>
</feature>
<dbReference type="InterPro" id="IPR020472">
    <property type="entry name" value="WD40_PAC1"/>
</dbReference>
<evidence type="ECO:0000256" key="2">
    <source>
        <dbReference type="ARBA" id="ARBA00022574"/>
    </source>
</evidence>
<dbReference type="InterPro" id="IPR016346">
    <property type="entry name" value="G-protein_beta_1-5"/>
</dbReference>
<dbReference type="InterPro" id="IPR015943">
    <property type="entry name" value="WD40/YVTN_repeat-like_dom_sf"/>
</dbReference>
<dbReference type="InParanoid" id="J4GAC3"/>
<dbReference type="AlphaFoldDB" id="J4GAC3"/>
<dbReference type="InterPro" id="IPR001680">
    <property type="entry name" value="WD40_rpt"/>
</dbReference>
<feature type="repeat" description="WD" evidence="5">
    <location>
        <begin position="19"/>
        <end position="60"/>
    </location>
</feature>
<organism evidence="8 9">
    <name type="scientific">Fibroporia radiculosa</name>
    <dbReference type="NCBI Taxonomy" id="599839"/>
    <lineage>
        <taxon>Eukaryota</taxon>
        <taxon>Fungi</taxon>
        <taxon>Dikarya</taxon>
        <taxon>Basidiomycota</taxon>
        <taxon>Agaricomycotina</taxon>
        <taxon>Agaricomycetes</taxon>
        <taxon>Polyporales</taxon>
        <taxon>Fibroporiaceae</taxon>
        <taxon>Fibroporia</taxon>
    </lineage>
</organism>
<dbReference type="SUPFAM" id="SSF50978">
    <property type="entry name" value="WD40 repeat-like"/>
    <property type="match status" value="1"/>
</dbReference>
<dbReference type="InterPro" id="IPR036322">
    <property type="entry name" value="WD40_repeat_dom_sf"/>
</dbReference>
<feature type="compositionally biased region" description="Low complexity" evidence="7">
    <location>
        <begin position="419"/>
        <end position="430"/>
    </location>
</feature>